<evidence type="ECO:0000313" key="1">
    <source>
        <dbReference type="EMBL" id="APX97901.1"/>
    </source>
</evidence>
<name>A0A1P8RH07_9EURY</name>
<reference evidence="1 2" key="1">
    <citation type="submission" date="2017-01" db="EMBL/GenBank/DDBJ databases">
        <title>Complete genome sequence of Haloterrigena daqingensis type strain (JX313T).</title>
        <authorList>
            <person name="Shuang W."/>
        </authorList>
    </citation>
    <scope>NUCLEOTIDE SEQUENCE [LARGE SCALE GENOMIC DNA]</scope>
    <source>
        <strain evidence="1 2">JX313</strain>
    </source>
</reference>
<organism evidence="1 2">
    <name type="scientific">Natronorubrum daqingense</name>
    <dbReference type="NCBI Taxonomy" id="588898"/>
    <lineage>
        <taxon>Archaea</taxon>
        <taxon>Methanobacteriati</taxon>
        <taxon>Methanobacteriota</taxon>
        <taxon>Stenosarchaea group</taxon>
        <taxon>Halobacteria</taxon>
        <taxon>Halobacteriales</taxon>
        <taxon>Natrialbaceae</taxon>
        <taxon>Natronorubrum</taxon>
    </lineage>
</organism>
<proteinExistence type="predicted"/>
<dbReference type="EMBL" id="CP019327">
    <property type="protein sequence ID" value="APX97901.1"/>
    <property type="molecule type" value="Genomic_DNA"/>
</dbReference>
<dbReference type="KEGG" id="hda:BB347_15485"/>
<protein>
    <submittedName>
        <fullName evidence="1">Uncharacterized protein</fullName>
    </submittedName>
</protein>
<accession>A0A1P8RH07</accession>
<evidence type="ECO:0000313" key="2">
    <source>
        <dbReference type="Proteomes" id="UP000187321"/>
    </source>
</evidence>
<dbReference type="Proteomes" id="UP000187321">
    <property type="component" value="Chromosome"/>
</dbReference>
<gene>
    <name evidence="1" type="ORF">BB347_15485</name>
</gene>
<sequence length="86" mass="9850">MLDFARWKSSEQRQRGLILITQGYEFPKKRVQKMRAIGLLDYRTEQQRLLIDGWKSGSSTTCMKGQISYGSHALGTLIRQVLSGKC</sequence>
<dbReference type="AlphaFoldDB" id="A0A1P8RH07"/>